<proteinExistence type="predicted"/>
<dbReference type="AlphaFoldDB" id="A0A1I1AR39"/>
<accession>A0A1I1AR39</accession>
<gene>
    <name evidence="1" type="ORF">SAMN05421867_12162</name>
</gene>
<organism evidence="1 2">
    <name type="scientific">Cellulomonas marina</name>
    <dbReference type="NCBI Taxonomy" id="988821"/>
    <lineage>
        <taxon>Bacteria</taxon>
        <taxon>Bacillati</taxon>
        <taxon>Actinomycetota</taxon>
        <taxon>Actinomycetes</taxon>
        <taxon>Micrococcales</taxon>
        <taxon>Cellulomonadaceae</taxon>
        <taxon>Cellulomonas</taxon>
    </lineage>
</organism>
<evidence type="ECO:0000313" key="2">
    <source>
        <dbReference type="Proteomes" id="UP000199012"/>
    </source>
</evidence>
<dbReference type="RefSeq" id="WP_139224525.1">
    <property type="nucleotide sequence ID" value="NZ_BONM01000014.1"/>
</dbReference>
<dbReference type="Proteomes" id="UP000199012">
    <property type="component" value="Unassembled WGS sequence"/>
</dbReference>
<keyword evidence="2" id="KW-1185">Reference proteome</keyword>
<dbReference type="OrthoDB" id="5149698at2"/>
<dbReference type="STRING" id="988821.SAMN05421867_12162"/>
<evidence type="ECO:0000313" key="1">
    <source>
        <dbReference type="EMBL" id="SFB40505.1"/>
    </source>
</evidence>
<dbReference type="EMBL" id="FOKA01000021">
    <property type="protein sequence ID" value="SFB40505.1"/>
    <property type="molecule type" value="Genomic_DNA"/>
</dbReference>
<protein>
    <submittedName>
        <fullName evidence="1">Uncharacterized protein</fullName>
    </submittedName>
</protein>
<reference evidence="1 2" key="1">
    <citation type="submission" date="2016-10" db="EMBL/GenBank/DDBJ databases">
        <authorList>
            <person name="de Groot N.N."/>
        </authorList>
    </citation>
    <scope>NUCLEOTIDE SEQUENCE [LARGE SCALE GENOMIC DNA]</scope>
    <source>
        <strain evidence="1 2">CGMCC 4.6945</strain>
    </source>
</reference>
<name>A0A1I1AR39_9CELL</name>
<sequence length="181" mass="20185">MATQFFRVLNALGQTNAPAAWTDDHRMFVWVPNTRSWHRSRELETDYLIDRELTYEPLPSDDVPPAMAAAKRIDERSAGWLIEEYRNQPPADRRTSSDLGLRIAGERATTARVLIERLASTSGWVVVKTYPSGGRAAERSAASLASDIRRGQRKALSKLGQLDARVTPSGADLVVEARRLP</sequence>